<evidence type="ECO:0000313" key="1">
    <source>
        <dbReference type="EMBL" id="GFA47030.1"/>
    </source>
</evidence>
<dbReference type="SUPFAM" id="SSF53686">
    <property type="entry name" value="Tryptophan synthase beta subunit-like PLP-dependent enzymes"/>
    <property type="match status" value="1"/>
</dbReference>
<organism evidence="1">
    <name type="scientific">Tanacetum cinerariifolium</name>
    <name type="common">Dalmatian daisy</name>
    <name type="synonym">Chrysanthemum cinerariifolium</name>
    <dbReference type="NCBI Taxonomy" id="118510"/>
    <lineage>
        <taxon>Eukaryota</taxon>
        <taxon>Viridiplantae</taxon>
        <taxon>Streptophyta</taxon>
        <taxon>Embryophyta</taxon>
        <taxon>Tracheophyta</taxon>
        <taxon>Spermatophyta</taxon>
        <taxon>Magnoliopsida</taxon>
        <taxon>eudicotyledons</taxon>
        <taxon>Gunneridae</taxon>
        <taxon>Pentapetalae</taxon>
        <taxon>asterids</taxon>
        <taxon>campanulids</taxon>
        <taxon>Asterales</taxon>
        <taxon>Asteraceae</taxon>
        <taxon>Asteroideae</taxon>
        <taxon>Anthemideae</taxon>
        <taxon>Anthemidinae</taxon>
        <taxon>Tanacetum</taxon>
    </lineage>
</organism>
<sequence>KHNIQGIGADIIPGVLDVSILDEISSEEATETAKLLVLKEGLLVRFSSGAAAVAAIRIAKRPENAGKLIIVREFYSP</sequence>
<dbReference type="PANTHER" id="PTHR10314">
    <property type="entry name" value="CYSTATHIONINE BETA-SYNTHASE"/>
    <property type="match status" value="1"/>
</dbReference>
<dbReference type="InterPro" id="IPR036052">
    <property type="entry name" value="TrpB-like_PALP_sf"/>
</dbReference>
<feature type="non-terminal residue" evidence="1">
    <location>
        <position position="1"/>
    </location>
</feature>
<name>A0A699JMY3_TANCI</name>
<accession>A0A699JMY3</accession>
<protein>
    <submittedName>
        <fullName evidence="1">Cysteine synthase</fullName>
    </submittedName>
</protein>
<dbReference type="AlphaFoldDB" id="A0A699JMY3"/>
<reference evidence="1" key="1">
    <citation type="journal article" date="2019" name="Sci. Rep.">
        <title>Draft genome of Tanacetum cinerariifolium, the natural source of mosquito coil.</title>
        <authorList>
            <person name="Yamashiro T."/>
            <person name="Shiraishi A."/>
            <person name="Satake H."/>
            <person name="Nakayama K."/>
        </authorList>
    </citation>
    <scope>NUCLEOTIDE SEQUENCE</scope>
</reference>
<dbReference type="InterPro" id="IPR050214">
    <property type="entry name" value="Cys_Synth/Cystath_Beta-Synth"/>
</dbReference>
<gene>
    <name evidence="1" type="ORF">Tci_619002</name>
</gene>
<dbReference type="EMBL" id="BKCJ010429690">
    <property type="protein sequence ID" value="GFA47030.1"/>
    <property type="molecule type" value="Genomic_DNA"/>
</dbReference>
<proteinExistence type="predicted"/>
<comment type="caution">
    <text evidence="1">The sequence shown here is derived from an EMBL/GenBank/DDBJ whole genome shotgun (WGS) entry which is preliminary data.</text>
</comment>
<dbReference type="Gene3D" id="3.40.50.1100">
    <property type="match status" value="1"/>
</dbReference>